<keyword evidence="3" id="KW-1185">Reference proteome</keyword>
<evidence type="ECO:0000313" key="2">
    <source>
        <dbReference type="EMBL" id="KWT82462.1"/>
    </source>
</evidence>
<proteinExistence type="predicted"/>
<dbReference type="InterPro" id="IPR005835">
    <property type="entry name" value="NTP_transferase_dom"/>
</dbReference>
<sequence length="261" mass="30308">MKVVILCGGQGTRLREETEFKPKAMVEIGHMPILMHIMKCYAHYGYKEFVLCLGYKGEQIKDYFYRYEMLTTDFTIDLHNKDVTFHPRNAMQYEGWKITLADTGLNAMTGARLRRVEKYVSGDLFMLTYGDGVTNLNINELLDFHKCHGKIGTVTGVVPPSRYGELLIEQDRVVSFMEKPDAVGSAISGGYFVFSREFFNYLDDGDGCVLEKLPLERLAKEGQLKVFHHKGFWQCMDTFRDYNYLKDMWERGNPPWKLWPD</sequence>
<dbReference type="CDD" id="cd02524">
    <property type="entry name" value="G1P_cytidylyltransferase"/>
    <property type="match status" value="1"/>
</dbReference>
<dbReference type="NCBIfam" id="TIGR02623">
    <property type="entry name" value="G1P_cyt_trans"/>
    <property type="match status" value="1"/>
</dbReference>
<name>A0ABR5SCT3_9BACT</name>
<comment type="caution">
    <text evidence="2">The sequence shown here is derived from an EMBL/GenBank/DDBJ whole genome shotgun (WGS) entry which is preliminary data.</text>
</comment>
<keyword evidence="2" id="KW-0808">Transferase</keyword>
<dbReference type="Proteomes" id="UP000060487">
    <property type="component" value="Unassembled WGS sequence"/>
</dbReference>
<dbReference type="EMBL" id="LNQR01000089">
    <property type="protein sequence ID" value="KWT82462.1"/>
    <property type="molecule type" value="Genomic_DNA"/>
</dbReference>
<keyword evidence="2" id="KW-0548">Nucleotidyltransferase</keyword>
<feature type="domain" description="Nucleotidyl transferase" evidence="1">
    <location>
        <begin position="2"/>
        <end position="202"/>
    </location>
</feature>
<dbReference type="InterPro" id="IPR013446">
    <property type="entry name" value="G1P_cyt_trans-like"/>
</dbReference>
<organism evidence="2 3">
    <name type="scientific">Candidatus Magnetominusculus xianensis</name>
    <dbReference type="NCBI Taxonomy" id="1748249"/>
    <lineage>
        <taxon>Bacteria</taxon>
        <taxon>Pseudomonadati</taxon>
        <taxon>Nitrospirota</taxon>
        <taxon>Nitrospiria</taxon>
        <taxon>Nitrospirales</taxon>
        <taxon>Nitrospiraceae</taxon>
        <taxon>Candidatus Magnetominusculus</taxon>
    </lineage>
</organism>
<dbReference type="PANTHER" id="PTHR47183">
    <property type="entry name" value="GLUCOSE-1-PHOSPHATE CYTIDYLYLTRANSFERASE-RELATED"/>
    <property type="match status" value="1"/>
</dbReference>
<dbReference type="Pfam" id="PF00483">
    <property type="entry name" value="NTP_transferase"/>
    <property type="match status" value="1"/>
</dbReference>
<dbReference type="GO" id="GO:0047343">
    <property type="term" value="F:glucose-1-phosphate cytidylyltransferase activity"/>
    <property type="evidence" value="ECO:0007669"/>
    <property type="project" value="UniProtKB-EC"/>
</dbReference>
<gene>
    <name evidence="2" type="ORF">ASN18_2494</name>
</gene>
<evidence type="ECO:0000313" key="3">
    <source>
        <dbReference type="Proteomes" id="UP000060487"/>
    </source>
</evidence>
<accession>A0ABR5SCT3</accession>
<dbReference type="InterPro" id="IPR029044">
    <property type="entry name" value="Nucleotide-diphossugar_trans"/>
</dbReference>
<dbReference type="PANTHER" id="PTHR47183:SF1">
    <property type="entry name" value="GLUCOSE-1-PHOSPHATE CYTIDYLYLTRANSFERASE"/>
    <property type="match status" value="1"/>
</dbReference>
<dbReference type="InterPro" id="IPR046981">
    <property type="entry name" value="G1P_cyt_trans"/>
</dbReference>
<protein>
    <submittedName>
        <fullName evidence="2">Glucose-1-phosphate cytidylyltransferase</fullName>
        <ecNumber evidence="2">2.7.7.33</ecNumber>
    </submittedName>
</protein>
<dbReference type="Gene3D" id="3.90.550.10">
    <property type="entry name" value="Spore Coat Polysaccharide Biosynthesis Protein SpsA, Chain A"/>
    <property type="match status" value="1"/>
</dbReference>
<evidence type="ECO:0000259" key="1">
    <source>
        <dbReference type="Pfam" id="PF00483"/>
    </source>
</evidence>
<reference evidence="2 3" key="1">
    <citation type="submission" date="2015-11" db="EMBL/GenBank/DDBJ databases">
        <authorList>
            <person name="Lin W."/>
        </authorList>
    </citation>
    <scope>NUCLEOTIDE SEQUENCE [LARGE SCALE GENOMIC DNA]</scope>
    <source>
        <strain evidence="2 3">HCH-1</strain>
    </source>
</reference>
<dbReference type="EC" id="2.7.7.33" evidence="2"/>
<dbReference type="SUPFAM" id="SSF53448">
    <property type="entry name" value="Nucleotide-diphospho-sugar transferases"/>
    <property type="match status" value="1"/>
</dbReference>
<dbReference type="RefSeq" id="WP_085053093.1">
    <property type="nucleotide sequence ID" value="NZ_LNQR01000089.1"/>
</dbReference>